<proteinExistence type="predicted"/>
<feature type="transmembrane region" description="Helical" evidence="1">
    <location>
        <begin position="292"/>
        <end position="310"/>
    </location>
</feature>
<dbReference type="InterPro" id="IPR002656">
    <property type="entry name" value="Acyl_transf_3_dom"/>
</dbReference>
<evidence type="ECO:0000313" key="3">
    <source>
        <dbReference type="EMBL" id="SKA81674.1"/>
    </source>
</evidence>
<feature type="transmembrane region" description="Helical" evidence="1">
    <location>
        <begin position="52"/>
        <end position="72"/>
    </location>
</feature>
<feature type="domain" description="Acyltransferase 3" evidence="2">
    <location>
        <begin position="15"/>
        <end position="366"/>
    </location>
</feature>
<feature type="transmembrane region" description="Helical" evidence="1">
    <location>
        <begin position="92"/>
        <end position="113"/>
    </location>
</feature>
<evidence type="ECO:0000256" key="1">
    <source>
        <dbReference type="SAM" id="Phobius"/>
    </source>
</evidence>
<dbReference type="InterPro" id="IPR050879">
    <property type="entry name" value="Acyltransferase_3"/>
</dbReference>
<dbReference type="EMBL" id="FUYA01000011">
    <property type="protein sequence ID" value="SKA81674.1"/>
    <property type="molecule type" value="Genomic_DNA"/>
</dbReference>
<feature type="transmembrane region" description="Helical" evidence="1">
    <location>
        <begin position="125"/>
        <end position="143"/>
    </location>
</feature>
<keyword evidence="4" id="KW-1185">Reference proteome</keyword>
<dbReference type="PANTHER" id="PTHR23028:SF53">
    <property type="entry name" value="ACYL_TRANSF_3 DOMAIN-CONTAINING PROTEIN"/>
    <property type="match status" value="1"/>
</dbReference>
<feature type="transmembrane region" description="Helical" evidence="1">
    <location>
        <begin position="317"/>
        <end position="340"/>
    </location>
</feature>
<evidence type="ECO:0000313" key="4">
    <source>
        <dbReference type="Proteomes" id="UP000189733"/>
    </source>
</evidence>
<organism evidence="3 4">
    <name type="scientific">Desulfobaculum bizertense DSM 18034</name>
    <dbReference type="NCBI Taxonomy" id="1121442"/>
    <lineage>
        <taxon>Bacteria</taxon>
        <taxon>Pseudomonadati</taxon>
        <taxon>Thermodesulfobacteriota</taxon>
        <taxon>Desulfovibrionia</taxon>
        <taxon>Desulfovibrionales</taxon>
        <taxon>Desulfovibrionaceae</taxon>
        <taxon>Desulfobaculum</taxon>
    </lineage>
</organism>
<feature type="transmembrane region" description="Helical" evidence="1">
    <location>
        <begin position="185"/>
        <end position="207"/>
    </location>
</feature>
<keyword evidence="1" id="KW-0812">Transmembrane</keyword>
<dbReference type="Proteomes" id="UP000189733">
    <property type="component" value="Unassembled WGS sequence"/>
</dbReference>
<name>A0A1T4WWJ4_9BACT</name>
<protein>
    <submittedName>
        <fullName evidence="3">Peptidoglycan/LPS O-acetylase OafA/YrhL, contains acyltransferase and SGNH-hydrolase domains</fullName>
    </submittedName>
</protein>
<sequence>METKKPGESRRENIEELTGLRGVAALFVLLSHFVLLAPQLRETSANLYLRHFGVVGMSLFFTLSGFVIYYNYAERICQDPRGGIKKFLIARFARLYPLYFVFVVGGFLLNLLFSHFNLNSFSANLVSLPAYLLGVQSWFYGYVNGIPLIFLQGFVNISWSISAELALYLFFLPFAFIRIGSLKKVAFLCGLVLLGRCLYVYLSYFGFQGISIGGMIDSRIIPHQGYYGWIWLVYHSPYGRIFEFLVGCLSAKFYLLNNNKFKSFFKVLALFSIVLLSLNVMDVIKFELSDHLLIPLSLMLFVFSVVQCRSKILRTKFLLFIGEISYSTYLLHIVFVQVLSYTGSDYSMIFLRICVLVVATYVTAYFSYKYIENPARRFIRARFH</sequence>
<keyword evidence="3" id="KW-0808">Transferase</keyword>
<dbReference type="GO" id="GO:0016787">
    <property type="term" value="F:hydrolase activity"/>
    <property type="evidence" value="ECO:0007669"/>
    <property type="project" value="UniProtKB-KW"/>
</dbReference>
<gene>
    <name evidence="3" type="ORF">SAMN02745702_02741</name>
</gene>
<feature type="transmembrane region" description="Helical" evidence="1">
    <location>
        <begin position="20"/>
        <end position="40"/>
    </location>
</feature>
<keyword evidence="1" id="KW-1133">Transmembrane helix</keyword>
<feature type="transmembrane region" description="Helical" evidence="1">
    <location>
        <begin position="149"/>
        <end position="173"/>
    </location>
</feature>
<dbReference type="AlphaFoldDB" id="A0A1T4WWJ4"/>
<feature type="transmembrane region" description="Helical" evidence="1">
    <location>
        <begin position="267"/>
        <end position="286"/>
    </location>
</feature>
<keyword evidence="3" id="KW-0012">Acyltransferase</keyword>
<keyword evidence="3" id="KW-0378">Hydrolase</keyword>
<feature type="transmembrane region" description="Helical" evidence="1">
    <location>
        <begin position="346"/>
        <end position="368"/>
    </location>
</feature>
<reference evidence="3 4" key="1">
    <citation type="submission" date="2017-02" db="EMBL/GenBank/DDBJ databases">
        <authorList>
            <person name="Peterson S.W."/>
        </authorList>
    </citation>
    <scope>NUCLEOTIDE SEQUENCE [LARGE SCALE GENOMIC DNA]</scope>
    <source>
        <strain evidence="3 4">DSM 18034</strain>
    </source>
</reference>
<dbReference type="RefSeq" id="WP_078686002.1">
    <property type="nucleotide sequence ID" value="NZ_FUYA01000011.1"/>
</dbReference>
<dbReference type="OrthoDB" id="5487873at2"/>
<dbReference type="Pfam" id="PF01757">
    <property type="entry name" value="Acyl_transf_3"/>
    <property type="match status" value="1"/>
</dbReference>
<dbReference type="GO" id="GO:0016020">
    <property type="term" value="C:membrane"/>
    <property type="evidence" value="ECO:0007669"/>
    <property type="project" value="TreeGrafter"/>
</dbReference>
<dbReference type="PANTHER" id="PTHR23028">
    <property type="entry name" value="ACETYLTRANSFERASE"/>
    <property type="match status" value="1"/>
</dbReference>
<dbReference type="GO" id="GO:0000271">
    <property type="term" value="P:polysaccharide biosynthetic process"/>
    <property type="evidence" value="ECO:0007669"/>
    <property type="project" value="TreeGrafter"/>
</dbReference>
<dbReference type="STRING" id="1121442.SAMN02745702_02741"/>
<evidence type="ECO:0000259" key="2">
    <source>
        <dbReference type="Pfam" id="PF01757"/>
    </source>
</evidence>
<accession>A0A1T4WWJ4</accession>
<keyword evidence="1" id="KW-0472">Membrane</keyword>
<dbReference type="GO" id="GO:0016747">
    <property type="term" value="F:acyltransferase activity, transferring groups other than amino-acyl groups"/>
    <property type="evidence" value="ECO:0007669"/>
    <property type="project" value="InterPro"/>
</dbReference>